<dbReference type="EMBL" id="JACXVP010000005">
    <property type="protein sequence ID" value="KAG5605126.1"/>
    <property type="molecule type" value="Genomic_DNA"/>
</dbReference>
<dbReference type="Proteomes" id="UP000824120">
    <property type="component" value="Chromosome 5"/>
</dbReference>
<comment type="caution">
    <text evidence="1">The sequence shown here is derived from an EMBL/GenBank/DDBJ whole genome shotgun (WGS) entry which is preliminary data.</text>
</comment>
<evidence type="ECO:0000313" key="1">
    <source>
        <dbReference type="EMBL" id="KAG5605126.1"/>
    </source>
</evidence>
<dbReference type="AlphaFoldDB" id="A0A9J5Z213"/>
<organism evidence="1 2">
    <name type="scientific">Solanum commersonii</name>
    <name type="common">Commerson's wild potato</name>
    <name type="synonym">Commerson's nightshade</name>
    <dbReference type="NCBI Taxonomy" id="4109"/>
    <lineage>
        <taxon>Eukaryota</taxon>
        <taxon>Viridiplantae</taxon>
        <taxon>Streptophyta</taxon>
        <taxon>Embryophyta</taxon>
        <taxon>Tracheophyta</taxon>
        <taxon>Spermatophyta</taxon>
        <taxon>Magnoliopsida</taxon>
        <taxon>eudicotyledons</taxon>
        <taxon>Gunneridae</taxon>
        <taxon>Pentapetalae</taxon>
        <taxon>asterids</taxon>
        <taxon>lamiids</taxon>
        <taxon>Solanales</taxon>
        <taxon>Solanaceae</taxon>
        <taxon>Solanoideae</taxon>
        <taxon>Solaneae</taxon>
        <taxon>Solanum</taxon>
    </lineage>
</organism>
<gene>
    <name evidence="1" type="ORF">H5410_026618</name>
</gene>
<keyword evidence="2" id="KW-1185">Reference proteome</keyword>
<protein>
    <submittedName>
        <fullName evidence="1">Uncharacterized protein</fullName>
    </submittedName>
</protein>
<evidence type="ECO:0000313" key="2">
    <source>
        <dbReference type="Proteomes" id="UP000824120"/>
    </source>
</evidence>
<accession>A0A9J5Z213</accession>
<proteinExistence type="predicted"/>
<sequence>MEANLVITLAKTTAFEKLYIELGDKVGEKNLYIVKHSERHWDVWYFRYIEVEKVKHAISGMSMGKQTGLDEILVELWKSMDRRRCLKKGGRVQWFCCTRTIWNHGKIFDYKSHQSCEEADRKTSRKEEGLHMIHIDLENACDKVPREVLW</sequence>
<name>A0A9J5Z213_SOLCO</name>
<reference evidence="1 2" key="1">
    <citation type="submission" date="2020-09" db="EMBL/GenBank/DDBJ databases">
        <title>De no assembly of potato wild relative species, Solanum commersonii.</title>
        <authorList>
            <person name="Cho K."/>
        </authorList>
    </citation>
    <scope>NUCLEOTIDE SEQUENCE [LARGE SCALE GENOMIC DNA]</scope>
    <source>
        <strain evidence="1">LZ3.2</strain>
        <tissue evidence="1">Leaf</tissue>
    </source>
</reference>